<accession>A0A1V0UVH3</accession>
<dbReference type="AlphaFoldDB" id="A0A1V0UVH3"/>
<sequence length="90" mass="10222">MNGWQGEQTGMLEPIFVTIRFLIGICDAAGNFTRINPVMVDMLNYMKDRNSIQADISYHKKSRSPDIVQASAFLIFNEAFPVFCEKSRSV</sequence>
<name>A0A1V0UVH3_9BACL</name>
<gene>
    <name evidence="1" type="ORF">B7C51_16215</name>
</gene>
<protein>
    <submittedName>
        <fullName evidence="1">Uncharacterized protein</fullName>
    </submittedName>
</protein>
<reference evidence="1 2" key="1">
    <citation type="submission" date="2017-03" db="EMBL/GenBank/DDBJ databases">
        <title>Paenibacillus larvae genome sequencing.</title>
        <authorList>
            <person name="Dingman D.W."/>
        </authorList>
    </citation>
    <scope>NUCLEOTIDE SEQUENCE [LARGE SCALE GENOMIC DNA]</scope>
    <source>
        <strain evidence="1 2">SAG 10367</strain>
    </source>
</reference>
<proteinExistence type="predicted"/>
<dbReference type="Proteomes" id="UP000192727">
    <property type="component" value="Chromosome"/>
</dbReference>
<organism evidence="1 2">
    <name type="scientific">Paenibacillus larvae subsp. pulvifaciens</name>
    <dbReference type="NCBI Taxonomy" id="1477"/>
    <lineage>
        <taxon>Bacteria</taxon>
        <taxon>Bacillati</taxon>
        <taxon>Bacillota</taxon>
        <taxon>Bacilli</taxon>
        <taxon>Bacillales</taxon>
        <taxon>Paenibacillaceae</taxon>
        <taxon>Paenibacillus</taxon>
    </lineage>
</organism>
<dbReference type="EMBL" id="CP020557">
    <property type="protein sequence ID" value="ARF69018.1"/>
    <property type="molecule type" value="Genomic_DNA"/>
</dbReference>
<dbReference type="RefSeq" id="WP_083040874.1">
    <property type="nucleotide sequence ID" value="NZ_CP020557.1"/>
</dbReference>
<evidence type="ECO:0000313" key="2">
    <source>
        <dbReference type="Proteomes" id="UP000192727"/>
    </source>
</evidence>
<evidence type="ECO:0000313" key="1">
    <source>
        <dbReference type="EMBL" id="ARF69018.1"/>
    </source>
</evidence>